<keyword evidence="2" id="KW-1185">Reference proteome</keyword>
<dbReference type="EMBL" id="JAPFFI010000023">
    <property type="protein sequence ID" value="KAJ6321553.1"/>
    <property type="molecule type" value="Genomic_DNA"/>
</dbReference>
<evidence type="ECO:0000313" key="2">
    <source>
        <dbReference type="Proteomes" id="UP001141253"/>
    </source>
</evidence>
<reference evidence="1" key="1">
    <citation type="submission" date="2022-10" db="EMBL/GenBank/DDBJ databases">
        <authorList>
            <person name="Hyden B.L."/>
            <person name="Feng K."/>
            <person name="Yates T."/>
            <person name="Jawdy S."/>
            <person name="Smart L.B."/>
            <person name="Muchero W."/>
        </authorList>
    </citation>
    <scope>NUCLEOTIDE SEQUENCE</scope>
    <source>
        <tissue evidence="1">Shoot tip</tissue>
    </source>
</reference>
<organism evidence="1 2">
    <name type="scientific">Salix suchowensis</name>
    <dbReference type="NCBI Taxonomy" id="1278906"/>
    <lineage>
        <taxon>Eukaryota</taxon>
        <taxon>Viridiplantae</taxon>
        <taxon>Streptophyta</taxon>
        <taxon>Embryophyta</taxon>
        <taxon>Tracheophyta</taxon>
        <taxon>Spermatophyta</taxon>
        <taxon>Magnoliopsida</taxon>
        <taxon>eudicotyledons</taxon>
        <taxon>Gunneridae</taxon>
        <taxon>Pentapetalae</taxon>
        <taxon>rosids</taxon>
        <taxon>fabids</taxon>
        <taxon>Malpighiales</taxon>
        <taxon>Salicaceae</taxon>
        <taxon>Saliceae</taxon>
        <taxon>Salix</taxon>
    </lineage>
</organism>
<protein>
    <submittedName>
        <fullName evidence="1">Uncharacterized protein</fullName>
    </submittedName>
</protein>
<reference evidence="1" key="2">
    <citation type="journal article" date="2023" name="Int. J. Mol. Sci.">
        <title>De Novo Assembly and Annotation of 11 Diverse Shrub Willow (Salix) Genomes Reveals Novel Gene Organization in Sex-Linked Regions.</title>
        <authorList>
            <person name="Hyden B."/>
            <person name="Feng K."/>
            <person name="Yates T.B."/>
            <person name="Jawdy S."/>
            <person name="Cereghino C."/>
            <person name="Smart L.B."/>
            <person name="Muchero W."/>
        </authorList>
    </citation>
    <scope>NUCLEOTIDE SEQUENCE</scope>
    <source>
        <tissue evidence="1">Shoot tip</tissue>
    </source>
</reference>
<name>A0ABQ9A2Q9_9ROSI</name>
<sequence length="160" mass="18180">MPVDLTVENVEAWHITSYAYSQECCSFWSMFSGWPAIIKVCVWWVSKMFIETYCQEKITGANRYYTPALGGGGNIALCLDGDLFLFYILKKVESYLPLFGRNKENEGRGKRKANFPAGSPTVNISPFQRERGEMKMKIPPLANIYTVMALLNRGRKEQSG</sequence>
<proteinExistence type="predicted"/>
<dbReference type="Proteomes" id="UP001141253">
    <property type="component" value="Chromosome 8"/>
</dbReference>
<comment type="caution">
    <text evidence="1">The sequence shown here is derived from an EMBL/GenBank/DDBJ whole genome shotgun (WGS) entry which is preliminary data.</text>
</comment>
<gene>
    <name evidence="1" type="ORF">OIU77_011593</name>
</gene>
<evidence type="ECO:0000313" key="1">
    <source>
        <dbReference type="EMBL" id="KAJ6321553.1"/>
    </source>
</evidence>
<accession>A0ABQ9A2Q9</accession>